<dbReference type="EMBL" id="CP035758">
    <property type="protein sequence ID" value="QBD79646.1"/>
    <property type="molecule type" value="Genomic_DNA"/>
</dbReference>
<dbReference type="InterPro" id="IPR013325">
    <property type="entry name" value="RNA_pol_sigma_r2"/>
</dbReference>
<accession>A0A4P6JX97</accession>
<dbReference type="GO" id="GO:0016987">
    <property type="term" value="F:sigma factor activity"/>
    <property type="evidence" value="ECO:0007669"/>
    <property type="project" value="UniProtKB-KW"/>
</dbReference>
<dbReference type="InterPro" id="IPR013324">
    <property type="entry name" value="RNA_pol_sigma_r3/r4-like"/>
</dbReference>
<gene>
    <name evidence="7" type="ORF">EPA93_28185</name>
</gene>
<dbReference type="InterPro" id="IPR013249">
    <property type="entry name" value="RNA_pol_sigma70_r4_t2"/>
</dbReference>
<dbReference type="GO" id="GO:0006352">
    <property type="term" value="P:DNA-templated transcription initiation"/>
    <property type="evidence" value="ECO:0007669"/>
    <property type="project" value="InterPro"/>
</dbReference>
<feature type="domain" description="RNA polymerase sigma-70 region 2" evidence="5">
    <location>
        <begin position="20"/>
        <end position="87"/>
    </location>
</feature>
<evidence type="ECO:0000256" key="3">
    <source>
        <dbReference type="ARBA" id="ARBA00023082"/>
    </source>
</evidence>
<protein>
    <submittedName>
        <fullName evidence="7">Sigma-70 family RNA polymerase sigma factor</fullName>
    </submittedName>
</protein>
<dbReference type="SUPFAM" id="SSF88946">
    <property type="entry name" value="Sigma2 domain of RNA polymerase sigma factors"/>
    <property type="match status" value="1"/>
</dbReference>
<dbReference type="Gene3D" id="1.10.10.10">
    <property type="entry name" value="Winged helix-like DNA-binding domain superfamily/Winged helix DNA-binding domain"/>
    <property type="match status" value="1"/>
</dbReference>
<evidence type="ECO:0000256" key="2">
    <source>
        <dbReference type="ARBA" id="ARBA00023015"/>
    </source>
</evidence>
<dbReference type="Gene3D" id="1.10.1740.10">
    <property type="match status" value="1"/>
</dbReference>
<keyword evidence="2" id="KW-0805">Transcription regulation</keyword>
<dbReference type="Pfam" id="PF04542">
    <property type="entry name" value="Sigma70_r2"/>
    <property type="match status" value="1"/>
</dbReference>
<dbReference type="GO" id="GO:0003677">
    <property type="term" value="F:DNA binding"/>
    <property type="evidence" value="ECO:0007669"/>
    <property type="project" value="InterPro"/>
</dbReference>
<dbReference type="InterPro" id="IPR036388">
    <property type="entry name" value="WH-like_DNA-bd_sf"/>
</dbReference>
<dbReference type="PANTHER" id="PTHR43133">
    <property type="entry name" value="RNA POLYMERASE ECF-TYPE SIGMA FACTO"/>
    <property type="match status" value="1"/>
</dbReference>
<evidence type="ECO:0000256" key="4">
    <source>
        <dbReference type="ARBA" id="ARBA00023163"/>
    </source>
</evidence>
<dbReference type="KEGG" id="kbs:EPA93_28185"/>
<organism evidence="7 8">
    <name type="scientific">Ktedonosporobacter rubrisoli</name>
    <dbReference type="NCBI Taxonomy" id="2509675"/>
    <lineage>
        <taxon>Bacteria</taxon>
        <taxon>Bacillati</taxon>
        <taxon>Chloroflexota</taxon>
        <taxon>Ktedonobacteria</taxon>
        <taxon>Ktedonobacterales</taxon>
        <taxon>Ktedonosporobacteraceae</taxon>
        <taxon>Ktedonosporobacter</taxon>
    </lineage>
</organism>
<evidence type="ECO:0000313" key="8">
    <source>
        <dbReference type="Proteomes" id="UP000290365"/>
    </source>
</evidence>
<comment type="similarity">
    <text evidence="1">Belongs to the sigma-70 factor family. ECF subfamily.</text>
</comment>
<sequence>MGMPPLEKGERQDEDTIITLYDRYASAIFTYVSRRLANQQDAEDILLEVFIAALKTNVLDDLSTVQQLAWLRRVAHNKIVDRYRRQQASTALLPLQEALEAIDEGLTPEREIIRQEDYANLHRALEALPLKQQQVIQLRYSNNLRFKEIAALLQTTEGTVRKLLSRTLRSLRAAMLSTREER</sequence>
<proteinExistence type="inferred from homology"/>
<dbReference type="Pfam" id="PF08281">
    <property type="entry name" value="Sigma70_r4_2"/>
    <property type="match status" value="1"/>
</dbReference>
<dbReference type="InterPro" id="IPR007627">
    <property type="entry name" value="RNA_pol_sigma70_r2"/>
</dbReference>
<dbReference type="RefSeq" id="WP_129890712.1">
    <property type="nucleotide sequence ID" value="NZ_CP035758.1"/>
</dbReference>
<dbReference type="SUPFAM" id="SSF88659">
    <property type="entry name" value="Sigma3 and sigma4 domains of RNA polymerase sigma factors"/>
    <property type="match status" value="1"/>
</dbReference>
<dbReference type="InterPro" id="IPR039425">
    <property type="entry name" value="RNA_pol_sigma-70-like"/>
</dbReference>
<dbReference type="AlphaFoldDB" id="A0A4P6JX97"/>
<evidence type="ECO:0000313" key="7">
    <source>
        <dbReference type="EMBL" id="QBD79646.1"/>
    </source>
</evidence>
<evidence type="ECO:0000259" key="6">
    <source>
        <dbReference type="Pfam" id="PF08281"/>
    </source>
</evidence>
<dbReference type="CDD" id="cd06171">
    <property type="entry name" value="Sigma70_r4"/>
    <property type="match status" value="1"/>
</dbReference>
<dbReference type="Proteomes" id="UP000290365">
    <property type="component" value="Chromosome"/>
</dbReference>
<keyword evidence="3" id="KW-0731">Sigma factor</keyword>
<dbReference type="OrthoDB" id="157311at2"/>
<name>A0A4P6JX97_KTERU</name>
<dbReference type="InterPro" id="IPR014284">
    <property type="entry name" value="RNA_pol_sigma-70_dom"/>
</dbReference>
<keyword evidence="8" id="KW-1185">Reference proteome</keyword>
<evidence type="ECO:0000259" key="5">
    <source>
        <dbReference type="Pfam" id="PF04542"/>
    </source>
</evidence>
<feature type="domain" description="RNA polymerase sigma factor 70 region 4 type 2" evidence="6">
    <location>
        <begin position="120"/>
        <end position="171"/>
    </location>
</feature>
<dbReference type="NCBIfam" id="TIGR02937">
    <property type="entry name" value="sigma70-ECF"/>
    <property type="match status" value="1"/>
</dbReference>
<reference evidence="7 8" key="1">
    <citation type="submission" date="2019-01" db="EMBL/GenBank/DDBJ databases">
        <title>Ktedonosporobacter rubrisoli SCAWS-G2.</title>
        <authorList>
            <person name="Huang Y."/>
            <person name="Yan B."/>
        </authorList>
    </citation>
    <scope>NUCLEOTIDE SEQUENCE [LARGE SCALE GENOMIC DNA]</scope>
    <source>
        <strain evidence="7 8">SCAWS-G2</strain>
    </source>
</reference>
<dbReference type="PANTHER" id="PTHR43133:SF51">
    <property type="entry name" value="RNA POLYMERASE SIGMA FACTOR"/>
    <property type="match status" value="1"/>
</dbReference>
<keyword evidence="4" id="KW-0804">Transcription</keyword>
<evidence type="ECO:0000256" key="1">
    <source>
        <dbReference type="ARBA" id="ARBA00010641"/>
    </source>
</evidence>